<proteinExistence type="predicted"/>
<evidence type="ECO:0000313" key="4">
    <source>
        <dbReference type="Proteomes" id="UP000004994"/>
    </source>
</evidence>
<name>A0A3Q7GL32_SOLLC</name>
<evidence type="ECO:0000313" key="3">
    <source>
        <dbReference type="EnsemblPlants" id="Solyc05g051583.1.1"/>
    </source>
</evidence>
<evidence type="ECO:0000259" key="2">
    <source>
        <dbReference type="Pfam" id="PF08268"/>
    </source>
</evidence>
<reference evidence="3" key="2">
    <citation type="submission" date="2019-01" db="UniProtKB">
        <authorList>
            <consortium name="EnsemblPlants"/>
        </authorList>
    </citation>
    <scope>IDENTIFICATION</scope>
    <source>
        <strain evidence="3">cv. Heinz 1706</strain>
    </source>
</reference>
<feature type="domain" description="F-box associated beta-propeller type 3" evidence="2">
    <location>
        <begin position="124"/>
        <end position="386"/>
    </location>
</feature>
<dbReference type="InterPro" id="IPR013187">
    <property type="entry name" value="F-box-assoc_dom_typ3"/>
</dbReference>
<dbReference type="InParanoid" id="A0A3Q7GL32"/>
<dbReference type="InterPro" id="IPR036047">
    <property type="entry name" value="F-box-like_dom_sf"/>
</dbReference>
<dbReference type="OMA" id="IANHEYL"/>
<dbReference type="CDD" id="cd22157">
    <property type="entry name" value="F-box_AtFBW1-like"/>
    <property type="match status" value="1"/>
</dbReference>
<dbReference type="Gramene" id="Solyc05g051583.1.1">
    <property type="protein sequence ID" value="Solyc05g051583.1.1"/>
    <property type="gene ID" value="Solyc05g051583.1"/>
</dbReference>
<reference evidence="3" key="1">
    <citation type="journal article" date="2012" name="Nature">
        <title>The tomato genome sequence provides insights into fleshy fruit evolution.</title>
        <authorList>
            <consortium name="Tomato Genome Consortium"/>
        </authorList>
    </citation>
    <scope>NUCLEOTIDE SEQUENCE [LARGE SCALE GENOMIC DNA]</scope>
    <source>
        <strain evidence="3">cv. Heinz 1706</strain>
    </source>
</reference>
<dbReference type="SUPFAM" id="SSF81383">
    <property type="entry name" value="F-box domain"/>
    <property type="match status" value="1"/>
</dbReference>
<dbReference type="AlphaFoldDB" id="A0A3Q7GL32"/>
<protein>
    <submittedName>
        <fullName evidence="3">Uncharacterized protein</fullName>
    </submittedName>
</protein>
<dbReference type="NCBIfam" id="TIGR01640">
    <property type="entry name" value="F_box_assoc_1"/>
    <property type="match status" value="1"/>
</dbReference>
<dbReference type="OrthoDB" id="605328at2759"/>
<sequence>MFDILNMHPSSPILAQHKQNLLLKMQGIKLKIQKISEPSSARIVLSIDDLLIEILLRVPITSLLCFKTVSKRWLSIITHPHFSVLYPNRAIGLVLTCPYSLPAKPQYDYVHFDKKNPSKPPFKNLKFINDSSGISVLQSCNGLMLCSNSASRLAKRNYYVCNPTTKHYTTLPKSLLQTENSKIHGISLAFDPLKSPHYKVICVRDSVSSPQHYQIEIYSSQTGPWRLSGDPFIADVNFSKGVYWNGSIYWISTIGNLTCLYFNFDFESLRIMPMPHFPDDQGTTITYFGESFGHLHLTKISFYTIRFDVYEMRRDDSEWFIKYKVDFEHPYDHEFKYYNFAILSLVRGKREEDAFLVLAVVNDDKVMKYNFINKTFEKFCDYDVEDEQVFYCSTIGAFEYIESLCCV</sequence>
<dbReference type="STRING" id="4081.A0A3Q7GL32"/>
<dbReference type="EnsemblPlants" id="Solyc05g051583.1.1">
    <property type="protein sequence ID" value="Solyc05g051583.1.1"/>
    <property type="gene ID" value="Solyc05g051583.1"/>
</dbReference>
<feature type="domain" description="F-box" evidence="1">
    <location>
        <begin position="48"/>
        <end position="82"/>
    </location>
</feature>
<dbReference type="PANTHER" id="PTHR35546">
    <property type="entry name" value="F-BOX PROTEIN INTERACTION DOMAIN PROTEIN-RELATED"/>
    <property type="match status" value="1"/>
</dbReference>
<keyword evidence="4" id="KW-1185">Reference proteome</keyword>
<organism evidence="3">
    <name type="scientific">Solanum lycopersicum</name>
    <name type="common">Tomato</name>
    <name type="synonym">Lycopersicon esculentum</name>
    <dbReference type="NCBI Taxonomy" id="4081"/>
    <lineage>
        <taxon>Eukaryota</taxon>
        <taxon>Viridiplantae</taxon>
        <taxon>Streptophyta</taxon>
        <taxon>Embryophyta</taxon>
        <taxon>Tracheophyta</taxon>
        <taxon>Spermatophyta</taxon>
        <taxon>Magnoliopsida</taxon>
        <taxon>eudicotyledons</taxon>
        <taxon>Gunneridae</taxon>
        <taxon>Pentapetalae</taxon>
        <taxon>asterids</taxon>
        <taxon>lamiids</taxon>
        <taxon>Solanales</taxon>
        <taxon>Solanaceae</taxon>
        <taxon>Solanoideae</taxon>
        <taxon>Solaneae</taxon>
        <taxon>Solanum</taxon>
        <taxon>Solanum subgen. Lycopersicon</taxon>
    </lineage>
</organism>
<dbReference type="InterPro" id="IPR001810">
    <property type="entry name" value="F-box_dom"/>
</dbReference>
<dbReference type="InterPro" id="IPR017451">
    <property type="entry name" value="F-box-assoc_interact_dom"/>
</dbReference>
<dbReference type="PANTHER" id="PTHR35546:SF134">
    <property type="entry name" value="F-BOX ASSOCIATED DOMAIN-CONTAINING PROTEIN"/>
    <property type="match status" value="1"/>
</dbReference>
<dbReference type="Pfam" id="PF00646">
    <property type="entry name" value="F-box"/>
    <property type="match status" value="1"/>
</dbReference>
<dbReference type="FunCoup" id="A0A3Q7GL32">
    <property type="interactions" value="1164"/>
</dbReference>
<dbReference type="Pfam" id="PF08268">
    <property type="entry name" value="FBA_3"/>
    <property type="match status" value="1"/>
</dbReference>
<accession>A0A3Q7GL32</accession>
<dbReference type="InterPro" id="IPR055290">
    <property type="entry name" value="At3g26010-like"/>
</dbReference>
<dbReference type="Proteomes" id="UP000004994">
    <property type="component" value="Chromosome 5"/>
</dbReference>
<evidence type="ECO:0000259" key="1">
    <source>
        <dbReference type="Pfam" id="PF00646"/>
    </source>
</evidence>